<dbReference type="InterPro" id="IPR036397">
    <property type="entry name" value="RNaseH_sf"/>
</dbReference>
<evidence type="ECO:0000256" key="14">
    <source>
        <dbReference type="ARBA" id="ARBA00023211"/>
    </source>
</evidence>
<evidence type="ECO:0000256" key="12">
    <source>
        <dbReference type="ARBA" id="ARBA00022842"/>
    </source>
</evidence>
<comment type="subunit">
    <text evidence="16">DNA polymerase III contains a core (composed of alpha, epsilon and theta chains) that associates with a tau subunit. This core dimerizes to form the POLIII' complex. PolIII' associates with the gamma complex (composed of gamma, delta, delta', psi and chi chains) and with the beta chain to form the complete DNA polymerase III complex.</text>
</comment>
<keyword evidence="19" id="KW-1185">Reference proteome</keyword>
<dbReference type="PANTHER" id="PTHR30231:SF41">
    <property type="entry name" value="DNA POLYMERASE III SUBUNIT EPSILON"/>
    <property type="match status" value="1"/>
</dbReference>
<dbReference type="Pfam" id="PF00929">
    <property type="entry name" value="RNase_T"/>
    <property type="match status" value="1"/>
</dbReference>
<evidence type="ECO:0000256" key="9">
    <source>
        <dbReference type="ARBA" id="ARBA00022723"/>
    </source>
</evidence>
<protein>
    <recommendedName>
        <fullName evidence="4 16">DNA polymerase III subunit epsilon</fullName>
        <ecNumber evidence="3 16">2.7.7.7</ecNumber>
    </recommendedName>
</protein>
<dbReference type="SUPFAM" id="SSF53098">
    <property type="entry name" value="Ribonuclease H-like"/>
    <property type="match status" value="1"/>
</dbReference>
<dbReference type="NCBIfam" id="NF004316">
    <property type="entry name" value="PRK05711.1"/>
    <property type="match status" value="1"/>
</dbReference>
<proteinExistence type="predicted"/>
<dbReference type="InterPro" id="IPR006309">
    <property type="entry name" value="DnaQ_proteo"/>
</dbReference>
<dbReference type="GO" id="GO:0003887">
    <property type="term" value="F:DNA-directed DNA polymerase activity"/>
    <property type="evidence" value="ECO:0007669"/>
    <property type="project" value="UniProtKB-EC"/>
</dbReference>
<comment type="cofactor">
    <cofactor evidence="1 16">
        <name>Mn(2+)</name>
        <dbReference type="ChEBI" id="CHEBI:29035"/>
    </cofactor>
</comment>
<dbReference type="EC" id="2.7.7.7" evidence="3 16"/>
<gene>
    <name evidence="16 18" type="primary">dnaQ</name>
    <name evidence="18" type="ORF">ABUE30_15340</name>
</gene>
<keyword evidence="6 16" id="KW-0548">Nucleotidyltransferase</keyword>
<name>A0ABW9GA67_9GAMM</name>
<dbReference type="Gene3D" id="3.30.420.10">
    <property type="entry name" value="Ribonuclease H-like superfamily/Ribonuclease H"/>
    <property type="match status" value="1"/>
</dbReference>
<keyword evidence="8 16" id="KW-0540">Nuclease</keyword>
<evidence type="ECO:0000313" key="18">
    <source>
        <dbReference type="EMBL" id="MFM2486412.1"/>
    </source>
</evidence>
<dbReference type="InterPro" id="IPR013520">
    <property type="entry name" value="Ribonucl_H"/>
</dbReference>
<evidence type="ECO:0000256" key="3">
    <source>
        <dbReference type="ARBA" id="ARBA00012417"/>
    </source>
</evidence>
<dbReference type="NCBIfam" id="TIGR00573">
    <property type="entry name" value="dnaq"/>
    <property type="match status" value="1"/>
</dbReference>
<dbReference type="NCBIfam" id="TIGR01406">
    <property type="entry name" value="dnaQ_proteo"/>
    <property type="match status" value="1"/>
</dbReference>
<keyword evidence="9 16" id="KW-0479">Metal-binding</keyword>
<evidence type="ECO:0000256" key="10">
    <source>
        <dbReference type="ARBA" id="ARBA00022801"/>
    </source>
</evidence>
<evidence type="ECO:0000256" key="1">
    <source>
        <dbReference type="ARBA" id="ARBA00001936"/>
    </source>
</evidence>
<dbReference type="EMBL" id="JBEQCT010000008">
    <property type="protein sequence ID" value="MFM2486412.1"/>
    <property type="molecule type" value="Genomic_DNA"/>
</dbReference>
<keyword evidence="14 16" id="KW-0464">Manganese</keyword>
<keyword evidence="7 16" id="KW-0235">DNA replication</keyword>
<comment type="catalytic activity">
    <reaction evidence="15 16">
        <text>DNA(n) + a 2'-deoxyribonucleoside 5'-triphosphate = DNA(n+1) + diphosphate</text>
        <dbReference type="Rhea" id="RHEA:22508"/>
        <dbReference type="Rhea" id="RHEA-COMP:17339"/>
        <dbReference type="Rhea" id="RHEA-COMP:17340"/>
        <dbReference type="ChEBI" id="CHEBI:33019"/>
        <dbReference type="ChEBI" id="CHEBI:61560"/>
        <dbReference type="ChEBI" id="CHEBI:173112"/>
        <dbReference type="EC" id="2.7.7.7"/>
    </reaction>
</comment>
<dbReference type="PANTHER" id="PTHR30231">
    <property type="entry name" value="DNA POLYMERASE III SUBUNIT EPSILON"/>
    <property type="match status" value="1"/>
</dbReference>
<evidence type="ECO:0000256" key="6">
    <source>
        <dbReference type="ARBA" id="ARBA00022695"/>
    </source>
</evidence>
<comment type="function">
    <text evidence="16">DNA polymerase III is a complex, multichain enzyme responsible for most of the replicative synthesis in bacteria. The epsilon subunit contain the editing function and is a proofreading 3'-5' exonuclease.</text>
</comment>
<comment type="caution">
    <text evidence="18">The sequence shown here is derived from an EMBL/GenBank/DDBJ whole genome shotgun (WGS) entry which is preliminary data.</text>
</comment>
<evidence type="ECO:0000256" key="4">
    <source>
        <dbReference type="ARBA" id="ARBA00020352"/>
    </source>
</evidence>
<comment type="cofactor">
    <cofactor evidence="2 16">
        <name>Mg(2+)</name>
        <dbReference type="ChEBI" id="CHEBI:18420"/>
    </cofactor>
</comment>
<organism evidence="18 19">
    <name type="scientific">Celerinatantimonas yamalensis</name>
    <dbReference type="NCBI Taxonomy" id="559956"/>
    <lineage>
        <taxon>Bacteria</taxon>
        <taxon>Pseudomonadati</taxon>
        <taxon>Pseudomonadota</taxon>
        <taxon>Gammaproteobacteria</taxon>
        <taxon>Celerinatantimonadaceae</taxon>
        <taxon>Celerinatantimonas</taxon>
    </lineage>
</organism>
<accession>A0ABW9GA67</accession>
<sequence>MNQTQERRLVVFDTETTGMNNDGPVYLGHRVIEIGCIEVINRKLTGRTFHVYIKPDRLVDPEAIAVHGITDEFLADKPGFSQIADEFIAFIRGAELVAHNAGFDTSFLNHEFSMLPKVTETIENLAQVTDSLMIARRGEYRGREVQQVLGKPIPSRKNLDSLCDYYGVDSRSRTYHGALLDAQLLAEVFLKMTGGQSRLNLNDEQHTTGASYIQRVDVHRSSLPVVKASDEELTAHQHRLELVQKKGGHCLWLNTD</sequence>
<keyword evidence="13 16" id="KW-0239">DNA-directed DNA polymerase</keyword>
<dbReference type="Proteomes" id="UP001629953">
    <property type="component" value="Unassembled WGS sequence"/>
</dbReference>
<evidence type="ECO:0000256" key="7">
    <source>
        <dbReference type="ARBA" id="ARBA00022705"/>
    </source>
</evidence>
<feature type="domain" description="Exonuclease" evidence="17">
    <location>
        <begin position="8"/>
        <end position="198"/>
    </location>
</feature>
<evidence type="ECO:0000256" key="13">
    <source>
        <dbReference type="ARBA" id="ARBA00022932"/>
    </source>
</evidence>
<dbReference type="InterPro" id="IPR012337">
    <property type="entry name" value="RNaseH-like_sf"/>
</dbReference>
<evidence type="ECO:0000256" key="8">
    <source>
        <dbReference type="ARBA" id="ARBA00022722"/>
    </source>
</evidence>
<keyword evidence="11 16" id="KW-0269">Exonuclease</keyword>
<evidence type="ECO:0000256" key="16">
    <source>
        <dbReference type="RuleBase" id="RU364087"/>
    </source>
</evidence>
<keyword evidence="10 16" id="KW-0378">Hydrolase</keyword>
<keyword evidence="5 16" id="KW-0808">Transferase</keyword>
<dbReference type="SMART" id="SM00479">
    <property type="entry name" value="EXOIII"/>
    <property type="match status" value="1"/>
</dbReference>
<reference evidence="18 19" key="1">
    <citation type="journal article" date="2013" name="Int. J. Syst. Evol. Microbiol.">
        <title>Celerinatantimonas yamalensis sp. nov., a cold-adapted diazotrophic bacterium from a cold permafrost brine.</title>
        <authorList>
            <person name="Shcherbakova V."/>
            <person name="Chuvilskaya N."/>
            <person name="Rivkina E."/>
            <person name="Demidov N."/>
            <person name="Uchaeva V."/>
            <person name="Suetin S."/>
            <person name="Suzina N."/>
            <person name="Gilichinsky D."/>
        </authorList>
    </citation>
    <scope>NUCLEOTIDE SEQUENCE [LARGE SCALE GENOMIC DNA]</scope>
    <source>
        <strain evidence="18 19">C7</strain>
    </source>
</reference>
<evidence type="ECO:0000313" key="19">
    <source>
        <dbReference type="Proteomes" id="UP001629953"/>
    </source>
</evidence>
<evidence type="ECO:0000256" key="15">
    <source>
        <dbReference type="ARBA" id="ARBA00049244"/>
    </source>
</evidence>
<keyword evidence="12 16" id="KW-0460">Magnesium</keyword>
<evidence type="ECO:0000256" key="5">
    <source>
        <dbReference type="ARBA" id="ARBA00022679"/>
    </source>
</evidence>
<evidence type="ECO:0000259" key="17">
    <source>
        <dbReference type="SMART" id="SM00479"/>
    </source>
</evidence>
<evidence type="ECO:0000256" key="2">
    <source>
        <dbReference type="ARBA" id="ARBA00001946"/>
    </source>
</evidence>
<dbReference type="CDD" id="cd06131">
    <property type="entry name" value="DNA_pol_III_epsilon_Ecoli_like"/>
    <property type="match status" value="1"/>
</dbReference>
<evidence type="ECO:0000256" key="11">
    <source>
        <dbReference type="ARBA" id="ARBA00022839"/>
    </source>
</evidence>
<dbReference type="InterPro" id="IPR006054">
    <property type="entry name" value="DnaQ"/>
</dbReference>
<dbReference type="RefSeq" id="WP_408624712.1">
    <property type="nucleotide sequence ID" value="NZ_JBEQCT010000008.1"/>
</dbReference>